<dbReference type="CDD" id="cd01094">
    <property type="entry name" value="Alkanesulfonate_monoxygenase"/>
    <property type="match status" value="1"/>
</dbReference>
<dbReference type="SUPFAM" id="SSF51679">
    <property type="entry name" value="Bacterial luciferase-like"/>
    <property type="match status" value="1"/>
</dbReference>
<evidence type="ECO:0000259" key="5">
    <source>
        <dbReference type="Pfam" id="PF00296"/>
    </source>
</evidence>
<reference evidence="6" key="1">
    <citation type="submission" date="2020-02" db="EMBL/GenBank/DDBJ databases">
        <authorList>
            <person name="Meier V. D."/>
        </authorList>
    </citation>
    <scope>NUCLEOTIDE SEQUENCE</scope>
    <source>
        <strain evidence="6">AVDCRST_MAG63</strain>
    </source>
</reference>
<evidence type="ECO:0000256" key="3">
    <source>
        <dbReference type="ARBA" id="ARBA00023002"/>
    </source>
</evidence>
<name>A0A6J4JQS7_9BACT</name>
<dbReference type="AlphaFoldDB" id="A0A6J4JQS7"/>
<organism evidence="6">
    <name type="scientific">uncultured Armatimonadetes bacterium</name>
    <dbReference type="NCBI Taxonomy" id="157466"/>
    <lineage>
        <taxon>Bacteria</taxon>
        <taxon>Bacillati</taxon>
        <taxon>Armatimonadota</taxon>
        <taxon>environmental samples</taxon>
    </lineage>
</organism>
<gene>
    <name evidence="6" type="ORF">AVDCRST_MAG63-3928</name>
</gene>
<dbReference type="PANTHER" id="PTHR42847:SF4">
    <property type="entry name" value="ALKANESULFONATE MONOOXYGENASE-RELATED"/>
    <property type="match status" value="1"/>
</dbReference>
<evidence type="ECO:0000256" key="2">
    <source>
        <dbReference type="ARBA" id="ARBA00022643"/>
    </source>
</evidence>
<dbReference type="Gene3D" id="3.20.20.30">
    <property type="entry name" value="Luciferase-like domain"/>
    <property type="match status" value="1"/>
</dbReference>
<evidence type="ECO:0000313" key="6">
    <source>
        <dbReference type="EMBL" id="CAA9285086.1"/>
    </source>
</evidence>
<dbReference type="GO" id="GO:0008726">
    <property type="term" value="F:alkanesulfonate monooxygenase activity"/>
    <property type="evidence" value="ECO:0007669"/>
    <property type="project" value="TreeGrafter"/>
</dbReference>
<dbReference type="PANTHER" id="PTHR42847">
    <property type="entry name" value="ALKANESULFONATE MONOOXYGENASE"/>
    <property type="match status" value="1"/>
</dbReference>
<dbReference type="InterPro" id="IPR050172">
    <property type="entry name" value="SsuD_RutA_monooxygenase"/>
</dbReference>
<protein>
    <submittedName>
        <fullName evidence="6">Aliphatic sulfonate monooxygenase family, FMNH2-or F420-dependent</fullName>
    </submittedName>
</protein>
<evidence type="ECO:0000256" key="4">
    <source>
        <dbReference type="ARBA" id="ARBA00023033"/>
    </source>
</evidence>
<dbReference type="InterPro" id="IPR036661">
    <property type="entry name" value="Luciferase-like_sf"/>
</dbReference>
<keyword evidence="2" id="KW-0288">FMN</keyword>
<keyword evidence="1" id="KW-0285">Flavoprotein</keyword>
<sequence length="374" mass="41711">MARKTPVEIRTRDRDAVEVAWFAPLCDDDCELLGVRDPAFASTWEHTADVLLTADRLGYGNILCPSSYLPGQDTWTFASAVAPRTRQISLLTAVRCGELHPPMLARAIATLDHILRGRLTINIISSEMPGETMDSPRRYRRSREVIEILKQAWSEERIRYQGEFYAFDLPAQPVKPFQQNGGPLLYFGGYSPDALDLCARHCDVYLMWPETEERLEAMMADVAGRAAGYGRRLDFGLRVHVIVRETEAEARAWARRLVSRLDDATGAALRDRSLDARSLGVARQAEMRGIADGDGFAEPLLWTGIGRARSGCGAALVGDPDQIVAKLNRYIDMGMRAFILSGYPHKQECELFARHVLPRLKTGRLAAVQGRLPA</sequence>
<keyword evidence="3" id="KW-0560">Oxidoreductase</keyword>
<evidence type="ECO:0000256" key="1">
    <source>
        <dbReference type="ARBA" id="ARBA00022630"/>
    </source>
</evidence>
<dbReference type="InterPro" id="IPR011251">
    <property type="entry name" value="Luciferase-like_dom"/>
</dbReference>
<dbReference type="EMBL" id="CADCTO010000526">
    <property type="protein sequence ID" value="CAA9285086.1"/>
    <property type="molecule type" value="Genomic_DNA"/>
</dbReference>
<dbReference type="GO" id="GO:0046306">
    <property type="term" value="P:alkanesulfonate catabolic process"/>
    <property type="evidence" value="ECO:0007669"/>
    <property type="project" value="TreeGrafter"/>
</dbReference>
<feature type="domain" description="Luciferase-like" evidence="5">
    <location>
        <begin position="42"/>
        <end position="336"/>
    </location>
</feature>
<accession>A0A6J4JQS7</accession>
<keyword evidence="4 6" id="KW-0503">Monooxygenase</keyword>
<dbReference type="Pfam" id="PF00296">
    <property type="entry name" value="Bac_luciferase"/>
    <property type="match status" value="1"/>
</dbReference>
<proteinExistence type="predicted"/>